<proteinExistence type="predicted"/>
<keyword evidence="5" id="KW-1185">Reference proteome</keyword>
<gene>
    <name evidence="4" type="ORF">GCM10008906_02190</name>
</gene>
<accession>A0ABN1J941</accession>
<feature type="transmembrane region" description="Helical" evidence="1">
    <location>
        <begin position="56"/>
        <end position="77"/>
    </location>
</feature>
<sequence>MKNINLNEKDIFKLFNEIKIDENEFNKIDEDITDIQKKRIKKTLRKKIKSQNRFKILKYGSAAAAIILILLIGIGTASPAFAENIPVLGSIIQRLNDKMGTNTNYTKYSKIINKKVTDKGISITLNEIIADDSKILIGYTIKSDKNVKDLEVFGLGRFLKINGAQNSSSGTSSGSYIDDYTYIGSEELNTSIPKNCDKFNIDLNITEVGKVHGKWKFAFTASKKEVCKESTVFKPNTKVDLEDSIVNIDKVVFSPIDTYISLSGIFKNKCKKPANDIWKYDYWIAYNDKGIELIPKSLGGGSFNNKNFNTHMNYKNSKYIPKYLTIAPVNIIPSSVEYVSSDGKPLLIKTKKPKEISRPINETLPIELPQGKMGKLIIEKINTDKNKTTINFKAIGKASYFQAQELYIKDNNEKNIEYKKRSLKRSEKNPNKFTVSFEPLNSNKKYNIYTNDFSNIEFREDLKFKIKLNQ</sequence>
<comment type="caution">
    <text evidence="4">The sequence shown here is derived from an EMBL/GenBank/DDBJ whole genome shotgun (WGS) entry which is preliminary data.</text>
</comment>
<dbReference type="Pfam" id="PF13786">
    <property type="entry name" value="DUF4179"/>
    <property type="match status" value="1"/>
</dbReference>
<evidence type="ECO:0000313" key="5">
    <source>
        <dbReference type="Proteomes" id="UP001501510"/>
    </source>
</evidence>
<organism evidence="4 5">
    <name type="scientific">Clostridium oceanicum</name>
    <dbReference type="NCBI Taxonomy" id="1543"/>
    <lineage>
        <taxon>Bacteria</taxon>
        <taxon>Bacillati</taxon>
        <taxon>Bacillota</taxon>
        <taxon>Clostridia</taxon>
        <taxon>Eubacteriales</taxon>
        <taxon>Clostridiaceae</taxon>
        <taxon>Clostridium</taxon>
    </lineage>
</organism>
<evidence type="ECO:0000259" key="3">
    <source>
        <dbReference type="Pfam" id="PF18705"/>
    </source>
</evidence>
<keyword evidence="1" id="KW-1133">Transmembrane helix</keyword>
<dbReference type="Proteomes" id="UP001501510">
    <property type="component" value="Unassembled WGS sequence"/>
</dbReference>
<name>A0ABN1J941_9CLOT</name>
<dbReference type="InterPro" id="IPR040680">
    <property type="entry name" value="DUF5643"/>
</dbReference>
<reference evidence="4 5" key="1">
    <citation type="journal article" date="2019" name="Int. J. Syst. Evol. Microbiol.">
        <title>The Global Catalogue of Microorganisms (GCM) 10K type strain sequencing project: providing services to taxonomists for standard genome sequencing and annotation.</title>
        <authorList>
            <consortium name="The Broad Institute Genomics Platform"/>
            <consortium name="The Broad Institute Genome Sequencing Center for Infectious Disease"/>
            <person name="Wu L."/>
            <person name="Ma J."/>
        </authorList>
    </citation>
    <scope>NUCLEOTIDE SEQUENCE [LARGE SCALE GENOMIC DNA]</scope>
    <source>
        <strain evidence="4 5">JCM 1407</strain>
    </source>
</reference>
<keyword evidence="1" id="KW-0812">Transmembrane</keyword>
<dbReference type="RefSeq" id="WP_343757961.1">
    <property type="nucleotide sequence ID" value="NZ_BAAACG010000001.1"/>
</dbReference>
<dbReference type="InterPro" id="IPR025436">
    <property type="entry name" value="DUF4179"/>
</dbReference>
<evidence type="ECO:0000259" key="2">
    <source>
        <dbReference type="Pfam" id="PF13786"/>
    </source>
</evidence>
<evidence type="ECO:0000313" key="4">
    <source>
        <dbReference type="EMBL" id="GAA0732500.1"/>
    </source>
</evidence>
<evidence type="ECO:0000256" key="1">
    <source>
        <dbReference type="SAM" id="Phobius"/>
    </source>
</evidence>
<dbReference type="EMBL" id="BAAACG010000001">
    <property type="protein sequence ID" value="GAA0732500.1"/>
    <property type="molecule type" value="Genomic_DNA"/>
</dbReference>
<feature type="domain" description="DUF4179" evidence="2">
    <location>
        <begin position="55"/>
        <end position="143"/>
    </location>
</feature>
<protein>
    <submittedName>
        <fullName evidence="4">DUF4179 domain-containing protein</fullName>
    </submittedName>
</protein>
<feature type="domain" description="DUF5643" evidence="3">
    <location>
        <begin position="230"/>
        <end position="343"/>
    </location>
</feature>
<dbReference type="Gene3D" id="2.60.40.1630">
    <property type="entry name" value="bacillus anthracis domain"/>
    <property type="match status" value="1"/>
</dbReference>
<dbReference type="Pfam" id="PF18705">
    <property type="entry name" value="DUF5643"/>
    <property type="match status" value="1"/>
</dbReference>
<keyword evidence="1" id="KW-0472">Membrane</keyword>